<organism evidence="1 2">
    <name type="scientific">Desulfurella multipotens</name>
    <dbReference type="NCBI Taxonomy" id="79269"/>
    <lineage>
        <taxon>Bacteria</taxon>
        <taxon>Pseudomonadati</taxon>
        <taxon>Campylobacterota</taxon>
        <taxon>Desulfurellia</taxon>
        <taxon>Desulfurellales</taxon>
        <taxon>Desulfurellaceae</taxon>
        <taxon>Desulfurella</taxon>
    </lineage>
</organism>
<dbReference type="Pfam" id="PF02452">
    <property type="entry name" value="PemK_toxin"/>
    <property type="match status" value="1"/>
</dbReference>
<dbReference type="AlphaFoldDB" id="A0A1G6MIT8"/>
<accession>A0A1G6MIT8</accession>
<sequence length="125" mass="14859">MMKYAFGDVVVVSFPFTNLDKTIRRPALVLIDTGDEDIVVARITTHKHNEEMELEIENYREKGLLMPSYVRFNKIATLNRKDMYKKIGELSPEEIKKARKILRKMFLNNQREKDDDTQRIKEKIR</sequence>
<dbReference type="EMBL" id="FMYU01000006">
    <property type="protein sequence ID" value="SDC55429.1"/>
    <property type="molecule type" value="Genomic_DNA"/>
</dbReference>
<dbReference type="Proteomes" id="UP000199411">
    <property type="component" value="Unassembled WGS sequence"/>
</dbReference>
<keyword evidence="2" id="KW-1185">Reference proteome</keyword>
<protein>
    <submittedName>
        <fullName evidence="1">mRNA interferase MazF</fullName>
    </submittedName>
</protein>
<dbReference type="InterPro" id="IPR003477">
    <property type="entry name" value="PemK-like"/>
</dbReference>
<dbReference type="SUPFAM" id="SSF50118">
    <property type="entry name" value="Cell growth inhibitor/plasmid maintenance toxic component"/>
    <property type="match status" value="1"/>
</dbReference>
<proteinExistence type="predicted"/>
<dbReference type="Gene3D" id="2.30.30.110">
    <property type="match status" value="1"/>
</dbReference>
<name>A0A1G6MIT8_9BACT</name>
<dbReference type="GO" id="GO:0003677">
    <property type="term" value="F:DNA binding"/>
    <property type="evidence" value="ECO:0007669"/>
    <property type="project" value="InterPro"/>
</dbReference>
<evidence type="ECO:0000313" key="2">
    <source>
        <dbReference type="Proteomes" id="UP000199411"/>
    </source>
</evidence>
<reference evidence="2" key="1">
    <citation type="submission" date="2016-10" db="EMBL/GenBank/DDBJ databases">
        <authorList>
            <person name="Varghese N."/>
            <person name="Submissions S."/>
        </authorList>
    </citation>
    <scope>NUCLEOTIDE SEQUENCE [LARGE SCALE GENOMIC DNA]</scope>
    <source>
        <strain evidence="2">DSM 8415</strain>
    </source>
</reference>
<dbReference type="InterPro" id="IPR011067">
    <property type="entry name" value="Plasmid_toxin/cell-grow_inhib"/>
</dbReference>
<gene>
    <name evidence="1" type="ORF">SAMN05660835_01007</name>
</gene>
<evidence type="ECO:0000313" key="1">
    <source>
        <dbReference type="EMBL" id="SDC55429.1"/>
    </source>
</evidence>